<feature type="region of interest" description="Disordered" evidence="1">
    <location>
        <begin position="353"/>
        <end position="403"/>
    </location>
</feature>
<proteinExistence type="predicted"/>
<reference evidence="4 5" key="1">
    <citation type="submission" date="2019-05" db="EMBL/GenBank/DDBJ databases">
        <title>Emergence of the Ug99 lineage of the wheat stem rust pathogen through somatic hybridization.</title>
        <authorList>
            <person name="Li F."/>
            <person name="Upadhyaya N.M."/>
            <person name="Sperschneider J."/>
            <person name="Matny O."/>
            <person name="Nguyen-Phuc H."/>
            <person name="Mago R."/>
            <person name="Raley C."/>
            <person name="Miller M.E."/>
            <person name="Silverstein K.A.T."/>
            <person name="Henningsen E."/>
            <person name="Hirsch C.D."/>
            <person name="Visser B."/>
            <person name="Pretorius Z.A."/>
            <person name="Steffenson B.J."/>
            <person name="Schwessinger B."/>
            <person name="Dodds P.N."/>
            <person name="Figueroa M."/>
        </authorList>
    </citation>
    <scope>NUCLEOTIDE SEQUENCE [LARGE SCALE GENOMIC DNA]</scope>
    <source>
        <strain evidence="2">21-0</strain>
        <strain evidence="3 5">Ug99</strain>
    </source>
</reference>
<dbReference type="AlphaFoldDB" id="A0A5B0S159"/>
<dbReference type="EMBL" id="VDEP01000104">
    <property type="protein sequence ID" value="KAA1131219.1"/>
    <property type="molecule type" value="Genomic_DNA"/>
</dbReference>
<evidence type="ECO:0000313" key="5">
    <source>
        <dbReference type="Proteomes" id="UP000325313"/>
    </source>
</evidence>
<accession>A0A5B0S159</accession>
<name>A0A5B0S159_PUCGR</name>
<feature type="region of interest" description="Disordered" evidence="1">
    <location>
        <begin position="189"/>
        <end position="209"/>
    </location>
</feature>
<gene>
    <name evidence="2" type="ORF">PGT21_028502</name>
    <name evidence="3" type="ORF">PGTUg99_025048</name>
</gene>
<protein>
    <submittedName>
        <fullName evidence="3">Uncharacterized protein</fullName>
    </submittedName>
</protein>
<evidence type="ECO:0000313" key="2">
    <source>
        <dbReference type="EMBL" id="KAA1081057.1"/>
    </source>
</evidence>
<dbReference type="OrthoDB" id="2575228at2759"/>
<evidence type="ECO:0000313" key="4">
    <source>
        <dbReference type="Proteomes" id="UP000324748"/>
    </source>
</evidence>
<sequence length="403" mass="43269">MDFDPNTGLPWGTNPFKVTSQEKYEPLFRPPQFDTGLSSNGGLDSQFNFPFLTYPNHGQVSPPAFTSSIDPTILNSFPSTFSTQSDFPFDTTLVPTPFSNLHVNGEPKAGTFSNQYAPLLPPSPVSPLQKSPARSNSDWEQRSQSQGFQPGSSAIPTSLARPSLLATSQLPASDIFSWTDDIPVLQPKSLDCPQNINQGPAINSSPSAGVAVHGFPTDFPHISPKTSITNFHADLSTFSNNTSPNYNNPFSNNAASPGDWGHSTPSGSDATRALRKTPQKSKSVANQFSSSRWQTPATTPTPEVKSNIKSIRNNSSPDSTPSKTSRKVSSSSPLTTGTNSAIFVNFTSRDSKKLLNGVAPSGSSKRKKTLDGKSTRPDNKNKRSISDDGGDAIKKRRVQSSST</sequence>
<feature type="compositionally biased region" description="Low complexity" evidence="1">
    <location>
        <begin position="305"/>
        <end position="336"/>
    </location>
</feature>
<feature type="compositionally biased region" description="Polar residues" evidence="1">
    <location>
        <begin position="192"/>
        <end position="207"/>
    </location>
</feature>
<feature type="compositionally biased region" description="Basic residues" evidence="1">
    <location>
        <begin position="394"/>
        <end position="403"/>
    </location>
</feature>
<feature type="region of interest" description="Disordered" evidence="1">
    <location>
        <begin position="112"/>
        <end position="156"/>
    </location>
</feature>
<feature type="compositionally biased region" description="Basic and acidic residues" evidence="1">
    <location>
        <begin position="369"/>
        <end position="386"/>
    </location>
</feature>
<feature type="compositionally biased region" description="Polar residues" evidence="1">
    <location>
        <begin position="133"/>
        <end position="156"/>
    </location>
</feature>
<evidence type="ECO:0000256" key="1">
    <source>
        <dbReference type="SAM" id="MobiDB-lite"/>
    </source>
</evidence>
<feature type="compositionally biased region" description="Polar residues" evidence="1">
    <location>
        <begin position="246"/>
        <end position="255"/>
    </location>
</feature>
<comment type="caution">
    <text evidence="3">The sequence shown here is derived from an EMBL/GenBank/DDBJ whole genome shotgun (WGS) entry which is preliminary data.</text>
</comment>
<dbReference type="Proteomes" id="UP000324748">
    <property type="component" value="Unassembled WGS sequence"/>
</dbReference>
<feature type="compositionally biased region" description="Polar residues" evidence="1">
    <location>
        <begin position="280"/>
        <end position="301"/>
    </location>
</feature>
<organism evidence="3 5">
    <name type="scientific">Puccinia graminis f. sp. tritici</name>
    <dbReference type="NCBI Taxonomy" id="56615"/>
    <lineage>
        <taxon>Eukaryota</taxon>
        <taxon>Fungi</taxon>
        <taxon>Dikarya</taxon>
        <taxon>Basidiomycota</taxon>
        <taxon>Pucciniomycotina</taxon>
        <taxon>Pucciniomycetes</taxon>
        <taxon>Pucciniales</taxon>
        <taxon>Pucciniaceae</taxon>
        <taxon>Puccinia</taxon>
    </lineage>
</organism>
<keyword evidence="4" id="KW-1185">Reference proteome</keyword>
<dbReference type="Proteomes" id="UP000325313">
    <property type="component" value="Unassembled WGS sequence"/>
</dbReference>
<feature type="region of interest" description="Disordered" evidence="1">
    <location>
        <begin position="246"/>
        <end position="338"/>
    </location>
</feature>
<dbReference type="EMBL" id="VSWC01000131">
    <property type="protein sequence ID" value="KAA1081057.1"/>
    <property type="molecule type" value="Genomic_DNA"/>
</dbReference>
<evidence type="ECO:0000313" key="3">
    <source>
        <dbReference type="EMBL" id="KAA1131219.1"/>
    </source>
</evidence>